<evidence type="ECO:0000256" key="3">
    <source>
        <dbReference type="ARBA" id="ARBA00023295"/>
    </source>
</evidence>
<accession>A0A1M7PM06</accession>
<sequence>MKTIIYAILYLAAVTACKQDKAKGKLAVEENNVPENIINPVLPGDRPDPTVIQIGEEFYASTTSNEWAPLFPIYKSTDLQEWELVNYVFPDGAPDWAKNNFWAPELAYDEAQGKIYVYYTARDKSSNRLSVAVASASSPSGIFEDHGPLVAQEFGSIDAYEVRDDDGEIYVLWKEDGNSKGLPTPIWAQQINEQRTRLMGQPVELFRNDRPWEKNLVEGVSVFKENGYFYATYSAGACCDKACNYQTGVARSKELLGPWEKYPGNPILADNDDWHCAGHGTVVKNGADYFMLYHAYNAEGSVYVGREGVLEKMVWTDDQWPVFENEATYSREKGMIDFKDTFEDGLDPLWQWRVTQDIKFDTGENGLLLRASEENQNMGSLLVQSTKSTNYELESTINMDSTDAKGGLLLVGAANNGFGAPIAGMGIAVHGGGLELFEIRDQKEAILSRQEMGLSRKISIKMRVTDGHRLGFAFKKEGQPWESFDDEADASHLVPWGMGFRLGMFAKGQEDQAVNFVHTTITNR</sequence>
<dbReference type="GO" id="GO:0005975">
    <property type="term" value="P:carbohydrate metabolic process"/>
    <property type="evidence" value="ECO:0007669"/>
    <property type="project" value="InterPro"/>
</dbReference>
<evidence type="ECO:0000313" key="7">
    <source>
        <dbReference type="EMBL" id="SHN18321.1"/>
    </source>
</evidence>
<dbReference type="AlphaFoldDB" id="A0A1M7PM06"/>
<dbReference type="EMBL" id="FRCY01000009">
    <property type="protein sequence ID" value="SHN18321.1"/>
    <property type="molecule type" value="Genomic_DNA"/>
</dbReference>
<dbReference type="SUPFAM" id="SSF75005">
    <property type="entry name" value="Arabinanase/levansucrase/invertase"/>
    <property type="match status" value="1"/>
</dbReference>
<dbReference type="CDD" id="cd08999">
    <property type="entry name" value="GH43_ABN-like"/>
    <property type="match status" value="1"/>
</dbReference>
<gene>
    <name evidence="7" type="ORF">SAMN04488057_109151</name>
</gene>
<dbReference type="InterPro" id="IPR051795">
    <property type="entry name" value="Glycosyl_Hydrlase_43"/>
</dbReference>
<dbReference type="GO" id="GO:0004553">
    <property type="term" value="F:hydrolase activity, hydrolyzing O-glycosyl compounds"/>
    <property type="evidence" value="ECO:0007669"/>
    <property type="project" value="InterPro"/>
</dbReference>
<dbReference type="Gene3D" id="2.60.120.200">
    <property type="match status" value="1"/>
</dbReference>
<feature type="active site" description="Proton donor" evidence="4">
    <location>
        <position position="218"/>
    </location>
</feature>
<dbReference type="InterPro" id="IPR023296">
    <property type="entry name" value="Glyco_hydro_beta-prop_sf"/>
</dbReference>
<keyword evidence="3 6" id="KW-0326">Glycosidase</keyword>
<keyword evidence="2 6" id="KW-0378">Hydrolase</keyword>
<evidence type="ECO:0000313" key="8">
    <source>
        <dbReference type="Proteomes" id="UP000184513"/>
    </source>
</evidence>
<dbReference type="STRING" id="388280.SAMN04488057_109151"/>
<dbReference type="PROSITE" id="PS51257">
    <property type="entry name" value="PROKAR_LIPOPROTEIN"/>
    <property type="match status" value="1"/>
</dbReference>
<dbReference type="Pfam" id="PF04616">
    <property type="entry name" value="Glyco_hydro_43"/>
    <property type="match status" value="1"/>
</dbReference>
<dbReference type="RefSeq" id="WP_073095455.1">
    <property type="nucleotide sequence ID" value="NZ_FRCY01000009.1"/>
</dbReference>
<dbReference type="PANTHER" id="PTHR42812:SF5">
    <property type="entry name" value="ENDO-ARABINASE"/>
    <property type="match status" value="1"/>
</dbReference>
<keyword evidence="8" id="KW-1185">Reference proteome</keyword>
<feature type="site" description="Important for catalytic activity, responsible for pKa modulation of the active site Glu and correct orientation of both the proton donor and substrate" evidence="5">
    <location>
        <position position="158"/>
    </location>
</feature>
<dbReference type="OrthoDB" id="9801455at2"/>
<dbReference type="PANTHER" id="PTHR42812">
    <property type="entry name" value="BETA-XYLOSIDASE"/>
    <property type="match status" value="1"/>
</dbReference>
<protein>
    <submittedName>
        <fullName evidence="7">Beta-xylosidase</fullName>
    </submittedName>
</protein>
<reference evidence="7 8" key="1">
    <citation type="submission" date="2016-11" db="EMBL/GenBank/DDBJ databases">
        <authorList>
            <person name="Jaros S."/>
            <person name="Januszkiewicz K."/>
            <person name="Wedrychowicz H."/>
        </authorList>
    </citation>
    <scope>NUCLEOTIDE SEQUENCE [LARGE SCALE GENOMIC DNA]</scope>
    <source>
        <strain evidence="7 8">CGMCC 1.6102</strain>
    </source>
</reference>
<evidence type="ECO:0000256" key="2">
    <source>
        <dbReference type="ARBA" id="ARBA00022801"/>
    </source>
</evidence>
<evidence type="ECO:0000256" key="4">
    <source>
        <dbReference type="PIRSR" id="PIRSR606710-1"/>
    </source>
</evidence>
<dbReference type="InterPro" id="IPR006710">
    <property type="entry name" value="Glyco_hydro_43"/>
</dbReference>
<proteinExistence type="inferred from homology"/>
<organism evidence="7 8">
    <name type="scientific">Cyclobacterium lianum</name>
    <dbReference type="NCBI Taxonomy" id="388280"/>
    <lineage>
        <taxon>Bacteria</taxon>
        <taxon>Pseudomonadati</taxon>
        <taxon>Bacteroidota</taxon>
        <taxon>Cytophagia</taxon>
        <taxon>Cytophagales</taxon>
        <taxon>Cyclobacteriaceae</taxon>
        <taxon>Cyclobacterium</taxon>
    </lineage>
</organism>
<evidence type="ECO:0000256" key="5">
    <source>
        <dbReference type="PIRSR" id="PIRSR606710-2"/>
    </source>
</evidence>
<evidence type="ECO:0000256" key="1">
    <source>
        <dbReference type="ARBA" id="ARBA00009865"/>
    </source>
</evidence>
<evidence type="ECO:0000256" key="6">
    <source>
        <dbReference type="RuleBase" id="RU361187"/>
    </source>
</evidence>
<name>A0A1M7PM06_9BACT</name>
<feature type="active site" description="Proton acceptor" evidence="4">
    <location>
        <position position="48"/>
    </location>
</feature>
<comment type="similarity">
    <text evidence="1 6">Belongs to the glycosyl hydrolase 43 family.</text>
</comment>
<dbReference type="Proteomes" id="UP000184513">
    <property type="component" value="Unassembled WGS sequence"/>
</dbReference>
<dbReference type="Gene3D" id="2.115.10.20">
    <property type="entry name" value="Glycosyl hydrolase domain, family 43"/>
    <property type="match status" value="1"/>
</dbReference>